<evidence type="ECO:0000256" key="2">
    <source>
        <dbReference type="ARBA" id="ARBA00022801"/>
    </source>
</evidence>
<feature type="domain" description="Glycoside hydrolase family 5" evidence="4">
    <location>
        <begin position="65"/>
        <end position="129"/>
    </location>
</feature>
<dbReference type="InterPro" id="IPR013780">
    <property type="entry name" value="Glyco_hydro_b"/>
</dbReference>
<dbReference type="InterPro" id="IPR017853">
    <property type="entry name" value="GH"/>
</dbReference>
<dbReference type="Gene3D" id="2.60.40.1180">
    <property type="entry name" value="Golgi alpha-mannosidase II"/>
    <property type="match status" value="1"/>
</dbReference>
<dbReference type="Pfam" id="PF18564">
    <property type="entry name" value="Glyco_hydro_5_C"/>
    <property type="match status" value="1"/>
</dbReference>
<dbReference type="PANTHER" id="PTHR31308:SF5">
    <property type="entry name" value="ERGOSTERYL-BETA-GLUCOSIDASE"/>
    <property type="match status" value="1"/>
</dbReference>
<reference evidence="6 7" key="1">
    <citation type="submission" date="2024-03" db="EMBL/GenBank/DDBJ databases">
        <title>Genome-scale model development and genomic sequencing of the oleaginous clade Lipomyces.</title>
        <authorList>
            <consortium name="Lawrence Berkeley National Laboratory"/>
            <person name="Czajka J.J."/>
            <person name="Han Y."/>
            <person name="Kim J."/>
            <person name="Mondo S.J."/>
            <person name="Hofstad B.A."/>
            <person name="Robles A."/>
            <person name="Haridas S."/>
            <person name="Riley R."/>
            <person name="LaButti K."/>
            <person name="Pangilinan J."/>
            <person name="Andreopoulos W."/>
            <person name="Lipzen A."/>
            <person name="Yan J."/>
            <person name="Wang M."/>
            <person name="Ng V."/>
            <person name="Grigoriev I.V."/>
            <person name="Spatafora J.W."/>
            <person name="Magnuson J.K."/>
            <person name="Baker S.E."/>
            <person name="Pomraning K.R."/>
        </authorList>
    </citation>
    <scope>NUCLEOTIDE SEQUENCE [LARGE SCALE GENOMIC DNA]</scope>
    <source>
        <strain evidence="6 7">Phaff 52-87</strain>
    </source>
</reference>
<organism evidence="6 7">
    <name type="scientific">Myxozyma melibiosi</name>
    <dbReference type="NCBI Taxonomy" id="54550"/>
    <lineage>
        <taxon>Eukaryota</taxon>
        <taxon>Fungi</taxon>
        <taxon>Dikarya</taxon>
        <taxon>Ascomycota</taxon>
        <taxon>Saccharomycotina</taxon>
        <taxon>Lipomycetes</taxon>
        <taxon>Lipomycetales</taxon>
        <taxon>Lipomycetaceae</taxon>
        <taxon>Myxozyma</taxon>
    </lineage>
</organism>
<dbReference type="PANTHER" id="PTHR31308">
    <property type="match status" value="1"/>
</dbReference>
<keyword evidence="3" id="KW-0326">Glycosidase</keyword>
<comment type="caution">
    <text evidence="6">The sequence shown here is derived from an EMBL/GenBank/DDBJ whole genome shotgun (WGS) entry which is preliminary data.</text>
</comment>
<evidence type="ECO:0000313" key="7">
    <source>
        <dbReference type="Proteomes" id="UP001498771"/>
    </source>
</evidence>
<dbReference type="SUPFAM" id="SSF51445">
    <property type="entry name" value="(Trans)glycosidases"/>
    <property type="match status" value="1"/>
</dbReference>
<keyword evidence="2 6" id="KW-0378">Hydrolase</keyword>
<dbReference type="InterPro" id="IPR001547">
    <property type="entry name" value="Glyco_hydro_5"/>
</dbReference>
<evidence type="ECO:0000259" key="5">
    <source>
        <dbReference type="Pfam" id="PF18564"/>
    </source>
</evidence>
<evidence type="ECO:0000256" key="1">
    <source>
        <dbReference type="ARBA" id="ARBA00005641"/>
    </source>
</evidence>
<name>A0ABR1FAM3_9ASCO</name>
<dbReference type="InterPro" id="IPR041036">
    <property type="entry name" value="GH5_C"/>
</dbReference>
<sequence length="734" mass="82650">MVYSVEIDSAGNFRDRENRVITLRGINLSGDSKLPATPAIPSHVSDNFFDGDNVSFVGKPFPLDEADSHLGRIASWGFNVVRYVFTWEALEHAGPGQYDEEFIQSTIQLLAKIKEFGFYCYMDPHQDVWSRFSGGSGAPMWTLYAAGLDPTSFAYNEAALVQNTWPDPATFPRMTWATNYERLVCLTMNTLFWAGRDFAPNAIIDGVNIQDYLQDHFINAVAHFAEKIEASGIDDGFILGWETMNEPNRGMLGFHDISVIPDHQKFRSYTCPTPYESLLLGSGRSLDIPIFQFGPLGSYKSGSKIVNETKRSAWIPEDYDDSRYGWKRSPLWKKGSCIWAQHGVYDAESGKLLKSNYFLKNPDGVDLSGEQWADVYYINHWHKYVDAIRNVNPDAIVFAQTPVLAIPPDFIKMGAVKPRMVFTPHYYDGLTLIRKHWSSYWNVDVVGVLRGRYWSPAFALRFGERSIRNCLRDQLTCLKTEGIEKFGRGVPCLMSEIGVPFDMNDKKAYETGDYNAQVRALDANIFALEGSMLHHTYWTYAACNTHQWGDHWNGEDLSFYSGSDAARKPPTCSKTPQLSQLSLESSAATDSASSVSLMTMDPYRSTGWWSMRADYVGSRAAQAFVRPFPLVTAGLPREYGFDLAKKEFSMVIVADDNTGQPSNATQIHVPELHFPNGVMDVRISSGRFEIDKVAQRLRWWHDDGVQSIRIFGLARDSSYTASKEADADTICSGC</sequence>
<dbReference type="Gene3D" id="3.20.20.80">
    <property type="entry name" value="Glycosidases"/>
    <property type="match status" value="2"/>
</dbReference>
<dbReference type="GO" id="GO:0016787">
    <property type="term" value="F:hydrolase activity"/>
    <property type="evidence" value="ECO:0007669"/>
    <property type="project" value="UniProtKB-KW"/>
</dbReference>
<evidence type="ECO:0000256" key="3">
    <source>
        <dbReference type="ARBA" id="ARBA00023295"/>
    </source>
</evidence>
<dbReference type="Pfam" id="PF00150">
    <property type="entry name" value="Cellulase"/>
    <property type="match status" value="1"/>
</dbReference>
<keyword evidence="7" id="KW-1185">Reference proteome</keyword>
<dbReference type="GeneID" id="90034984"/>
<protein>
    <submittedName>
        <fullName evidence="6">Glycoside hydrolase superfamily</fullName>
    </submittedName>
</protein>
<dbReference type="RefSeq" id="XP_064769913.1">
    <property type="nucleotide sequence ID" value="XM_064909472.1"/>
</dbReference>
<proteinExistence type="inferred from homology"/>
<dbReference type="Proteomes" id="UP001498771">
    <property type="component" value="Unassembled WGS sequence"/>
</dbReference>
<dbReference type="EMBL" id="JBBJBU010000002">
    <property type="protein sequence ID" value="KAK7206880.1"/>
    <property type="molecule type" value="Genomic_DNA"/>
</dbReference>
<feature type="domain" description="Glycoside hydrolase family 5 C-terminal" evidence="5">
    <location>
        <begin position="626"/>
        <end position="710"/>
    </location>
</feature>
<gene>
    <name evidence="6" type="ORF">BZA70DRAFT_117275</name>
</gene>
<evidence type="ECO:0000259" key="4">
    <source>
        <dbReference type="Pfam" id="PF00150"/>
    </source>
</evidence>
<dbReference type="InterPro" id="IPR052066">
    <property type="entry name" value="Glycosphingolipid_Hydrolases"/>
</dbReference>
<accession>A0ABR1FAM3</accession>
<comment type="similarity">
    <text evidence="1">Belongs to the glycosyl hydrolase 5 (cellulase A) family.</text>
</comment>
<evidence type="ECO:0000313" key="6">
    <source>
        <dbReference type="EMBL" id="KAK7206880.1"/>
    </source>
</evidence>